<organism evidence="4 5">
    <name type="scientific">candidate division WWE3 bacterium CG10_big_fil_rev_8_21_14_0_10_32_10</name>
    <dbReference type="NCBI Taxonomy" id="1975090"/>
    <lineage>
        <taxon>Bacteria</taxon>
        <taxon>Katanobacteria</taxon>
    </lineage>
</organism>
<dbReference type="Proteomes" id="UP000230214">
    <property type="component" value="Unassembled WGS sequence"/>
</dbReference>
<dbReference type="PANTHER" id="PTHR43174">
    <property type="entry name" value="UDP-N-ACETYLGLUCOSAMINE 2-EPIMERASE"/>
    <property type="match status" value="1"/>
</dbReference>
<reference evidence="4 5" key="1">
    <citation type="submission" date="2017-09" db="EMBL/GenBank/DDBJ databases">
        <title>Depth-based differentiation of microbial function through sediment-hosted aquifers and enrichment of novel symbionts in the deep terrestrial subsurface.</title>
        <authorList>
            <person name="Probst A.J."/>
            <person name="Ladd B."/>
            <person name="Jarett J.K."/>
            <person name="Geller-Mcgrath D.E."/>
            <person name="Sieber C.M."/>
            <person name="Emerson J.B."/>
            <person name="Anantharaman K."/>
            <person name="Thomas B.C."/>
            <person name="Malmstrom R."/>
            <person name="Stieglmeier M."/>
            <person name="Klingl A."/>
            <person name="Woyke T."/>
            <person name="Ryan C.M."/>
            <person name="Banfield J.F."/>
        </authorList>
    </citation>
    <scope>NUCLEOTIDE SEQUENCE [LARGE SCALE GENOMIC DNA]</scope>
    <source>
        <strain evidence="4">CG10_big_fil_rev_8_21_14_0_10_32_10</strain>
    </source>
</reference>
<dbReference type="InterPro" id="IPR003331">
    <property type="entry name" value="UDP_GlcNAc_Epimerase_2_dom"/>
</dbReference>
<keyword evidence="1" id="KW-0413">Isomerase</keyword>
<dbReference type="SUPFAM" id="SSF53756">
    <property type="entry name" value="UDP-Glycosyltransferase/glycogen phosphorylase"/>
    <property type="match status" value="1"/>
</dbReference>
<evidence type="ECO:0000256" key="2">
    <source>
        <dbReference type="SAM" id="Phobius"/>
    </source>
</evidence>
<dbReference type="PANTHER" id="PTHR43174:SF3">
    <property type="entry name" value="UDP-N-ACETYLGLUCOSAMINE 2-EPIMERASE"/>
    <property type="match status" value="1"/>
</dbReference>
<dbReference type="GO" id="GO:0016853">
    <property type="term" value="F:isomerase activity"/>
    <property type="evidence" value="ECO:0007669"/>
    <property type="project" value="UniProtKB-KW"/>
</dbReference>
<evidence type="ECO:0000313" key="4">
    <source>
        <dbReference type="EMBL" id="PIR43596.1"/>
    </source>
</evidence>
<evidence type="ECO:0000259" key="3">
    <source>
        <dbReference type="Pfam" id="PF02350"/>
    </source>
</evidence>
<dbReference type="Gene3D" id="3.40.50.2000">
    <property type="entry name" value="Glycogen Phosphorylase B"/>
    <property type="match status" value="2"/>
</dbReference>
<feature type="transmembrane region" description="Helical" evidence="2">
    <location>
        <begin position="72"/>
        <end position="90"/>
    </location>
</feature>
<evidence type="ECO:0000313" key="5">
    <source>
        <dbReference type="Proteomes" id="UP000230214"/>
    </source>
</evidence>
<sequence>MKNEKNRYYFFVGTIAELIKVIPVIKKFKDNSVPFKIISTGQNIIQTSDTLKLASNPEIDIILSNSLIKQSALGLVIWWFKTFFIGTYILKKEFLKNKNNYIIVHGDTVSTVMGALIGKIYKVKVVHIESGLRSFNLLNPFPEEIDRIIVSSLTDIHFCPNEWALINLKSKNGIKINTKYNTLVDSLHLALSHSDTPSFAKKLGSKKYFMFVMHRQENLARASLVKSIISEIVEVSKTTHCVFVMHDLTKETLKNINILNSLEKNKNITLVGRQPYIHFMKLMSNCEFIITDGGSNQEESSYFGVPCLLLRTHTERIEGLNKNVVLSRNDPIIIHDFVLNYKKYRRKSVEAKNSPSTKIFTYLQNNNL</sequence>
<name>A0A2H0RB54_UNCKA</name>
<feature type="domain" description="UDP-N-acetylglucosamine 2-epimerase" evidence="3">
    <location>
        <begin position="87"/>
        <end position="325"/>
    </location>
</feature>
<accession>A0A2H0RB54</accession>
<keyword evidence="2" id="KW-0472">Membrane</keyword>
<keyword evidence="2" id="KW-0812">Transmembrane</keyword>
<comment type="similarity">
    <text evidence="1">Belongs to the UDP-N-acetylglucosamine 2-epimerase family.</text>
</comment>
<evidence type="ECO:0000256" key="1">
    <source>
        <dbReference type="RuleBase" id="RU003513"/>
    </source>
</evidence>
<dbReference type="EMBL" id="PCXU01000018">
    <property type="protein sequence ID" value="PIR43596.1"/>
    <property type="molecule type" value="Genomic_DNA"/>
</dbReference>
<comment type="caution">
    <text evidence="4">The sequence shown here is derived from an EMBL/GenBank/DDBJ whole genome shotgun (WGS) entry which is preliminary data.</text>
</comment>
<dbReference type="AlphaFoldDB" id="A0A2H0RB54"/>
<proteinExistence type="inferred from homology"/>
<dbReference type="Pfam" id="PF02350">
    <property type="entry name" value="Epimerase_2"/>
    <property type="match status" value="1"/>
</dbReference>
<keyword evidence="2" id="KW-1133">Transmembrane helix</keyword>
<gene>
    <name evidence="4" type="ORF">COV24_02110</name>
</gene>
<protein>
    <submittedName>
        <fullName evidence="4">UDP-N-acetylglucosamine 2-epimerase</fullName>
    </submittedName>
</protein>
<dbReference type="InterPro" id="IPR029767">
    <property type="entry name" value="WecB-like"/>
</dbReference>